<dbReference type="PANTHER" id="PTHR43464:SF19">
    <property type="entry name" value="UBIQUINONE BIOSYNTHESIS O-METHYLTRANSFERASE, MITOCHONDRIAL"/>
    <property type="match status" value="1"/>
</dbReference>
<evidence type="ECO:0000256" key="2">
    <source>
        <dbReference type="ARBA" id="ARBA00022679"/>
    </source>
</evidence>
<dbReference type="Proteomes" id="UP000800036">
    <property type="component" value="Unassembled WGS sequence"/>
</dbReference>
<evidence type="ECO:0000259" key="5">
    <source>
        <dbReference type="Pfam" id="PF08242"/>
    </source>
</evidence>
<dbReference type="Gene3D" id="3.40.50.150">
    <property type="entry name" value="Vaccinia Virus protein VP39"/>
    <property type="match status" value="1"/>
</dbReference>
<dbReference type="Pfam" id="PF08242">
    <property type="entry name" value="Methyltransf_12"/>
    <property type="match status" value="1"/>
</dbReference>
<keyword evidence="1 6" id="KW-0489">Methyltransferase</keyword>
<dbReference type="InterPro" id="IPR029063">
    <property type="entry name" value="SAM-dependent_MTases_sf"/>
</dbReference>
<dbReference type="InterPro" id="IPR013217">
    <property type="entry name" value="Methyltransf_12"/>
</dbReference>
<evidence type="ECO:0000256" key="1">
    <source>
        <dbReference type="ARBA" id="ARBA00022603"/>
    </source>
</evidence>
<dbReference type="GO" id="GO:0032259">
    <property type="term" value="P:methylation"/>
    <property type="evidence" value="ECO:0007669"/>
    <property type="project" value="UniProtKB-KW"/>
</dbReference>
<feature type="compositionally biased region" description="Basic and acidic residues" evidence="4">
    <location>
        <begin position="200"/>
        <end position="219"/>
    </location>
</feature>
<dbReference type="PANTHER" id="PTHR43464">
    <property type="entry name" value="METHYLTRANSFERASE"/>
    <property type="match status" value="1"/>
</dbReference>
<accession>A0A6A5UMS0</accession>
<evidence type="ECO:0000313" key="6">
    <source>
        <dbReference type="EMBL" id="KAF1966231.1"/>
    </source>
</evidence>
<reference evidence="6" key="1">
    <citation type="journal article" date="2020" name="Stud. Mycol.">
        <title>101 Dothideomycetes genomes: a test case for predicting lifestyles and emergence of pathogens.</title>
        <authorList>
            <person name="Haridas S."/>
            <person name="Albert R."/>
            <person name="Binder M."/>
            <person name="Bloem J."/>
            <person name="Labutti K."/>
            <person name="Salamov A."/>
            <person name="Andreopoulos B."/>
            <person name="Baker S."/>
            <person name="Barry K."/>
            <person name="Bills G."/>
            <person name="Bluhm B."/>
            <person name="Cannon C."/>
            <person name="Castanera R."/>
            <person name="Culley D."/>
            <person name="Daum C."/>
            <person name="Ezra D."/>
            <person name="Gonzalez J."/>
            <person name="Henrissat B."/>
            <person name="Kuo A."/>
            <person name="Liang C."/>
            <person name="Lipzen A."/>
            <person name="Lutzoni F."/>
            <person name="Magnuson J."/>
            <person name="Mondo S."/>
            <person name="Nolan M."/>
            <person name="Ohm R."/>
            <person name="Pangilinan J."/>
            <person name="Park H.-J."/>
            <person name="Ramirez L."/>
            <person name="Alfaro M."/>
            <person name="Sun H."/>
            <person name="Tritt A."/>
            <person name="Yoshinaga Y."/>
            <person name="Zwiers L.-H."/>
            <person name="Turgeon B."/>
            <person name="Goodwin S."/>
            <person name="Spatafora J."/>
            <person name="Crous P."/>
            <person name="Grigoriev I."/>
        </authorList>
    </citation>
    <scope>NUCLEOTIDE SEQUENCE</scope>
    <source>
        <strain evidence="6">CBS 107.79</strain>
    </source>
</reference>
<dbReference type="GO" id="GO:0008168">
    <property type="term" value="F:methyltransferase activity"/>
    <property type="evidence" value="ECO:0007669"/>
    <property type="project" value="UniProtKB-KW"/>
</dbReference>
<organism evidence="6 7">
    <name type="scientific">Bimuria novae-zelandiae CBS 107.79</name>
    <dbReference type="NCBI Taxonomy" id="1447943"/>
    <lineage>
        <taxon>Eukaryota</taxon>
        <taxon>Fungi</taxon>
        <taxon>Dikarya</taxon>
        <taxon>Ascomycota</taxon>
        <taxon>Pezizomycotina</taxon>
        <taxon>Dothideomycetes</taxon>
        <taxon>Pleosporomycetidae</taxon>
        <taxon>Pleosporales</taxon>
        <taxon>Massarineae</taxon>
        <taxon>Didymosphaeriaceae</taxon>
        <taxon>Bimuria</taxon>
    </lineage>
</organism>
<dbReference type="SUPFAM" id="SSF53335">
    <property type="entry name" value="S-adenosyl-L-methionine-dependent methyltransferases"/>
    <property type="match status" value="1"/>
</dbReference>
<feature type="region of interest" description="Disordered" evidence="4">
    <location>
        <begin position="177"/>
        <end position="221"/>
    </location>
</feature>
<gene>
    <name evidence="6" type="ORF">BU23DRAFT_487301</name>
</gene>
<dbReference type="CDD" id="cd02440">
    <property type="entry name" value="AdoMet_MTases"/>
    <property type="match status" value="1"/>
</dbReference>
<keyword evidence="7" id="KW-1185">Reference proteome</keyword>
<keyword evidence="3" id="KW-0949">S-adenosyl-L-methionine</keyword>
<feature type="domain" description="Methyltransferase type 12" evidence="5">
    <location>
        <begin position="61"/>
        <end position="163"/>
    </location>
</feature>
<name>A0A6A5UMS0_9PLEO</name>
<sequence length="288" mass="31737">MSTAAANRQFFDAISETYDTKPFFVKVNQEVTDDLRNRLDWIGIPFTNTGSPSDVDSVRQLDYACGTGLMTRVFGPYVTQTLGIDVSPNMVAVYNARARAAGLPPSAIYATVGDLFDKENPSPNGAEWDGFDLVTSSFAFHHFEDVVHAARCLKDHLRPGGVLLINDFLEGGDLKADDDGKPIEGTEGTWAHRHHHGHGKRDEQHHHDRAEAGHEHSREPGTMAASIVAKGASFTIEGVKKFFAQAGLVDVDVVTMGKRVYLEMGGQKLWRTILFARGRRPVEGKFEL</sequence>
<dbReference type="OrthoDB" id="3647at2759"/>
<protein>
    <submittedName>
        <fullName evidence="6">S-adenosyl-L-methionine-dependent methyltransferase</fullName>
    </submittedName>
</protein>
<evidence type="ECO:0000313" key="7">
    <source>
        <dbReference type="Proteomes" id="UP000800036"/>
    </source>
</evidence>
<proteinExistence type="predicted"/>
<evidence type="ECO:0000256" key="4">
    <source>
        <dbReference type="SAM" id="MobiDB-lite"/>
    </source>
</evidence>
<dbReference type="EMBL" id="ML976749">
    <property type="protein sequence ID" value="KAF1966231.1"/>
    <property type="molecule type" value="Genomic_DNA"/>
</dbReference>
<evidence type="ECO:0000256" key="3">
    <source>
        <dbReference type="ARBA" id="ARBA00022691"/>
    </source>
</evidence>
<dbReference type="AlphaFoldDB" id="A0A6A5UMS0"/>
<keyword evidence="2 6" id="KW-0808">Transferase</keyword>